<feature type="binding site" evidence="8">
    <location>
        <position position="97"/>
    </location>
    <ligand>
        <name>Mg(2+)</name>
        <dbReference type="ChEBI" id="CHEBI:18420"/>
    </ligand>
</feature>
<dbReference type="InterPro" id="IPR050556">
    <property type="entry name" value="Type_II_TA_system_RNase"/>
</dbReference>
<dbReference type="STRING" id="1000565.METUNv1_02577"/>
<keyword evidence="2 8" id="KW-1277">Toxin-antitoxin system</keyword>
<feature type="domain" description="PIN" evidence="9">
    <location>
        <begin position="4"/>
        <end position="123"/>
    </location>
</feature>
<sequence>MAWMLDTNICIYLMKQAPPQVIARLESLREGDAVMSVVTYAELRAGLEMREETRARDESVLEALVQRIPVLPFDIPAAQSFGALRAAVRDRRRNALDRMIAAHAVSVDAILVTNNEADFADYPGLVVENWTREAGAPV</sequence>
<evidence type="ECO:0000256" key="1">
    <source>
        <dbReference type="ARBA" id="ARBA00001946"/>
    </source>
</evidence>
<gene>
    <name evidence="8" type="primary">vapC</name>
    <name evidence="10" type="ORF">METUNv1_02577</name>
</gene>
<dbReference type="Pfam" id="PF01850">
    <property type="entry name" value="PIN"/>
    <property type="match status" value="1"/>
</dbReference>
<keyword evidence="11" id="KW-1185">Reference proteome</keyword>
<dbReference type="SUPFAM" id="SSF88723">
    <property type="entry name" value="PIN domain-like"/>
    <property type="match status" value="1"/>
</dbReference>
<evidence type="ECO:0000256" key="8">
    <source>
        <dbReference type="HAMAP-Rule" id="MF_00265"/>
    </source>
</evidence>
<dbReference type="GO" id="GO:0000287">
    <property type="term" value="F:magnesium ion binding"/>
    <property type="evidence" value="ECO:0007669"/>
    <property type="project" value="UniProtKB-UniRule"/>
</dbReference>
<accession>F5RE59</accession>
<dbReference type="AlphaFoldDB" id="F5RE59"/>
<dbReference type="GO" id="GO:0004540">
    <property type="term" value="F:RNA nuclease activity"/>
    <property type="evidence" value="ECO:0007669"/>
    <property type="project" value="InterPro"/>
</dbReference>
<comment type="function">
    <text evidence="8">Toxic component of a toxin-antitoxin (TA) system. An RNase.</text>
</comment>
<proteinExistence type="inferred from homology"/>
<dbReference type="InterPro" id="IPR022907">
    <property type="entry name" value="VapC_family"/>
</dbReference>
<keyword evidence="5 8" id="KW-0378">Hydrolase</keyword>
<name>F5RE59_METUF</name>
<comment type="caution">
    <text evidence="10">The sequence shown here is derived from an EMBL/GenBank/DDBJ whole genome shotgun (WGS) entry which is preliminary data.</text>
</comment>
<dbReference type="InterPro" id="IPR002716">
    <property type="entry name" value="PIN_dom"/>
</dbReference>
<evidence type="ECO:0000256" key="2">
    <source>
        <dbReference type="ARBA" id="ARBA00022649"/>
    </source>
</evidence>
<dbReference type="HAMAP" id="MF_00265">
    <property type="entry name" value="VapC_Nob1"/>
    <property type="match status" value="1"/>
</dbReference>
<evidence type="ECO:0000256" key="3">
    <source>
        <dbReference type="ARBA" id="ARBA00022722"/>
    </source>
</evidence>
<evidence type="ECO:0000256" key="7">
    <source>
        <dbReference type="ARBA" id="ARBA00038093"/>
    </source>
</evidence>
<organism evidence="10 11">
    <name type="scientific">Methyloversatilis universalis (strain ATCC BAA-1314 / DSM 25237 / JCM 13912 / CCUG 52030 / FAM5)</name>
    <dbReference type="NCBI Taxonomy" id="1000565"/>
    <lineage>
        <taxon>Bacteria</taxon>
        <taxon>Pseudomonadati</taxon>
        <taxon>Pseudomonadota</taxon>
        <taxon>Betaproteobacteria</taxon>
        <taxon>Nitrosomonadales</taxon>
        <taxon>Sterolibacteriaceae</taxon>
        <taxon>Methyloversatilis</taxon>
    </lineage>
</organism>
<evidence type="ECO:0000259" key="9">
    <source>
        <dbReference type="Pfam" id="PF01850"/>
    </source>
</evidence>
<keyword evidence="4 8" id="KW-0479">Metal-binding</keyword>
<evidence type="ECO:0000313" key="10">
    <source>
        <dbReference type="EMBL" id="EGK71190.1"/>
    </source>
</evidence>
<dbReference type="EMBL" id="AFHG01000052">
    <property type="protein sequence ID" value="EGK71190.1"/>
    <property type="molecule type" value="Genomic_DNA"/>
</dbReference>
<dbReference type="InterPro" id="IPR029060">
    <property type="entry name" value="PIN-like_dom_sf"/>
</dbReference>
<dbReference type="Proteomes" id="UP000005019">
    <property type="component" value="Unassembled WGS sequence"/>
</dbReference>
<dbReference type="PANTHER" id="PTHR33653">
    <property type="entry name" value="RIBONUCLEASE VAPC2"/>
    <property type="match status" value="1"/>
</dbReference>
<keyword evidence="8" id="KW-0800">Toxin</keyword>
<dbReference type="GO" id="GO:0016787">
    <property type="term" value="F:hydrolase activity"/>
    <property type="evidence" value="ECO:0007669"/>
    <property type="project" value="UniProtKB-KW"/>
</dbReference>
<dbReference type="CDD" id="cd18736">
    <property type="entry name" value="PIN_CcVapC1-like"/>
    <property type="match status" value="1"/>
</dbReference>
<feature type="binding site" evidence="8">
    <location>
        <position position="6"/>
    </location>
    <ligand>
        <name>Mg(2+)</name>
        <dbReference type="ChEBI" id="CHEBI:18420"/>
    </ligand>
</feature>
<dbReference type="Gene3D" id="3.40.50.1010">
    <property type="entry name" value="5'-nuclease"/>
    <property type="match status" value="1"/>
</dbReference>
<evidence type="ECO:0000256" key="5">
    <source>
        <dbReference type="ARBA" id="ARBA00022801"/>
    </source>
</evidence>
<keyword evidence="3 8" id="KW-0540">Nuclease</keyword>
<dbReference type="EC" id="3.1.-.-" evidence="8"/>
<dbReference type="GO" id="GO:0090729">
    <property type="term" value="F:toxin activity"/>
    <property type="evidence" value="ECO:0007669"/>
    <property type="project" value="UniProtKB-KW"/>
</dbReference>
<evidence type="ECO:0000256" key="6">
    <source>
        <dbReference type="ARBA" id="ARBA00022842"/>
    </source>
</evidence>
<evidence type="ECO:0000256" key="4">
    <source>
        <dbReference type="ARBA" id="ARBA00022723"/>
    </source>
</evidence>
<protein>
    <recommendedName>
        <fullName evidence="8">Ribonuclease VapC</fullName>
        <shortName evidence="8">RNase VapC</shortName>
        <ecNumber evidence="8">3.1.-.-</ecNumber>
    </recommendedName>
    <alternativeName>
        <fullName evidence="8">Toxin VapC</fullName>
    </alternativeName>
</protein>
<dbReference type="eggNOG" id="COG1487">
    <property type="taxonomic scope" value="Bacteria"/>
</dbReference>
<comment type="similarity">
    <text evidence="7 8">Belongs to the PINc/VapC protein family.</text>
</comment>
<comment type="cofactor">
    <cofactor evidence="1 8">
        <name>Mg(2+)</name>
        <dbReference type="ChEBI" id="CHEBI:18420"/>
    </cofactor>
</comment>
<keyword evidence="6 8" id="KW-0460">Magnesium</keyword>
<evidence type="ECO:0000313" key="11">
    <source>
        <dbReference type="Proteomes" id="UP000005019"/>
    </source>
</evidence>
<dbReference type="PANTHER" id="PTHR33653:SF1">
    <property type="entry name" value="RIBONUCLEASE VAPC2"/>
    <property type="match status" value="1"/>
</dbReference>
<reference evidence="10 11" key="1">
    <citation type="journal article" date="2011" name="J. Bacteriol.">
        <title>Genome sequence of Methyloversatilis universalis FAM5T, a methylotrophic representative of the order Rhodocyclales.</title>
        <authorList>
            <person name="Kittichotirat W."/>
            <person name="Good N.M."/>
            <person name="Hall R."/>
            <person name="Bringel F."/>
            <person name="Lajus A."/>
            <person name="Medigue C."/>
            <person name="Smalley N.E."/>
            <person name="Beck D."/>
            <person name="Bumgarner R."/>
            <person name="Vuilleumier S."/>
            <person name="Kalyuzhnaya M.G."/>
        </authorList>
    </citation>
    <scope>NUCLEOTIDE SEQUENCE [LARGE SCALE GENOMIC DNA]</scope>
    <source>
        <strain evidence="11">ATCC BAA-1314 / JCM 13912 / FAM5</strain>
    </source>
</reference>